<gene>
    <name evidence="7" type="ORF">BGZ65_011536</name>
</gene>
<feature type="domain" description="TM7S3/TM198-like" evidence="6">
    <location>
        <begin position="9"/>
        <end position="102"/>
    </location>
</feature>
<protein>
    <recommendedName>
        <fullName evidence="6">TM7S3/TM198-like domain-containing protein</fullName>
    </recommendedName>
</protein>
<dbReference type="AlphaFoldDB" id="A0A9P6M0U9"/>
<evidence type="ECO:0000313" key="7">
    <source>
        <dbReference type="EMBL" id="KAF9960914.1"/>
    </source>
</evidence>
<dbReference type="GO" id="GO:0016020">
    <property type="term" value="C:membrane"/>
    <property type="evidence" value="ECO:0007669"/>
    <property type="project" value="UniProtKB-SubCell"/>
</dbReference>
<evidence type="ECO:0000256" key="2">
    <source>
        <dbReference type="ARBA" id="ARBA00022692"/>
    </source>
</evidence>
<sequence length="234" mass="26145">MGIIAVVHHSFSNTERYILLAFFIFFGAAIATFYERYSIILGTSFGGAYMFMYGVDDLLQLGYREMIVIFDFTGRTLTYHPDKKVFGMIGGSLALACMRIAWEFWHHEKPLWINRKALFRIYGRPFGKRPEKLIGQEIKHRVTLSFSSDSGISFKAPSRLEAADGDTQDSDEPVSLSGLSSLQVVIEETDYGVEGNGEMVQVEGFTEFTIQASDGSTVSEHNSSIRATTAITDT</sequence>
<accession>A0A9P6M0U9</accession>
<keyword evidence="3 5" id="KW-1133">Transmembrane helix</keyword>
<keyword evidence="2 5" id="KW-0812">Transmembrane</keyword>
<keyword evidence="8" id="KW-1185">Reference proteome</keyword>
<evidence type="ECO:0000256" key="4">
    <source>
        <dbReference type="ARBA" id="ARBA00023136"/>
    </source>
</evidence>
<dbReference type="EMBL" id="JAAAHW010006437">
    <property type="protein sequence ID" value="KAF9960914.1"/>
    <property type="molecule type" value="Genomic_DNA"/>
</dbReference>
<dbReference type="Pfam" id="PF13886">
    <property type="entry name" value="TM7S3_TM198"/>
    <property type="match status" value="1"/>
</dbReference>
<feature type="transmembrane region" description="Helical" evidence="5">
    <location>
        <begin position="17"/>
        <end position="34"/>
    </location>
</feature>
<evidence type="ECO:0000256" key="1">
    <source>
        <dbReference type="ARBA" id="ARBA00004141"/>
    </source>
</evidence>
<keyword evidence="4 5" id="KW-0472">Membrane</keyword>
<evidence type="ECO:0000259" key="6">
    <source>
        <dbReference type="Pfam" id="PF13886"/>
    </source>
</evidence>
<dbReference type="InterPro" id="IPR025256">
    <property type="entry name" value="TM7S3/TM198-like_dom"/>
</dbReference>
<reference evidence="7" key="1">
    <citation type="journal article" date="2020" name="Fungal Divers.">
        <title>Resolving the Mortierellaceae phylogeny through synthesis of multi-gene phylogenetics and phylogenomics.</title>
        <authorList>
            <person name="Vandepol N."/>
            <person name="Liber J."/>
            <person name="Desiro A."/>
            <person name="Na H."/>
            <person name="Kennedy M."/>
            <person name="Barry K."/>
            <person name="Grigoriev I.V."/>
            <person name="Miller A.N."/>
            <person name="O'Donnell K."/>
            <person name="Stajich J.E."/>
            <person name="Bonito G."/>
        </authorList>
    </citation>
    <scope>NUCLEOTIDE SEQUENCE</scope>
    <source>
        <strain evidence="7">MES-2147</strain>
    </source>
</reference>
<comment type="caution">
    <text evidence="7">The sequence shown here is derived from an EMBL/GenBank/DDBJ whole genome shotgun (WGS) entry which is preliminary data.</text>
</comment>
<organism evidence="7 8">
    <name type="scientific">Modicella reniformis</name>
    <dbReference type="NCBI Taxonomy" id="1440133"/>
    <lineage>
        <taxon>Eukaryota</taxon>
        <taxon>Fungi</taxon>
        <taxon>Fungi incertae sedis</taxon>
        <taxon>Mucoromycota</taxon>
        <taxon>Mortierellomycotina</taxon>
        <taxon>Mortierellomycetes</taxon>
        <taxon>Mortierellales</taxon>
        <taxon>Mortierellaceae</taxon>
        <taxon>Modicella</taxon>
    </lineage>
</organism>
<evidence type="ECO:0000256" key="3">
    <source>
        <dbReference type="ARBA" id="ARBA00022989"/>
    </source>
</evidence>
<comment type="subcellular location">
    <subcellularLocation>
        <location evidence="1">Membrane</location>
        <topology evidence="1">Multi-pass membrane protein</topology>
    </subcellularLocation>
</comment>
<dbReference type="Proteomes" id="UP000749646">
    <property type="component" value="Unassembled WGS sequence"/>
</dbReference>
<evidence type="ECO:0000313" key="8">
    <source>
        <dbReference type="Proteomes" id="UP000749646"/>
    </source>
</evidence>
<proteinExistence type="predicted"/>
<evidence type="ECO:0000256" key="5">
    <source>
        <dbReference type="SAM" id="Phobius"/>
    </source>
</evidence>
<dbReference type="OrthoDB" id="102260at2759"/>
<name>A0A9P6M0U9_9FUNG</name>